<dbReference type="SUPFAM" id="SSF57667">
    <property type="entry name" value="beta-beta-alpha zinc fingers"/>
    <property type="match status" value="2"/>
</dbReference>
<keyword evidence="3 5" id="KW-0863">Zinc-finger</keyword>
<feature type="domain" description="C2H2-type" evidence="7">
    <location>
        <begin position="13"/>
        <end position="40"/>
    </location>
</feature>
<dbReference type="GO" id="GO:0000981">
    <property type="term" value="F:DNA-binding transcription factor activity, RNA polymerase II-specific"/>
    <property type="evidence" value="ECO:0007669"/>
    <property type="project" value="TreeGrafter"/>
</dbReference>
<dbReference type="PANTHER" id="PTHR23235">
    <property type="entry name" value="KRUEPPEL-LIKE TRANSCRIPTION FACTOR"/>
    <property type="match status" value="1"/>
</dbReference>
<protein>
    <submittedName>
        <fullName evidence="9">Protein krueppel-like</fullName>
    </submittedName>
</protein>
<evidence type="ECO:0000256" key="2">
    <source>
        <dbReference type="ARBA" id="ARBA00022737"/>
    </source>
</evidence>
<evidence type="ECO:0000313" key="9">
    <source>
        <dbReference type="RefSeq" id="XP_028966783.1"/>
    </source>
</evidence>
<feature type="compositionally biased region" description="Basic and acidic residues" evidence="6">
    <location>
        <begin position="222"/>
        <end position="235"/>
    </location>
</feature>
<evidence type="ECO:0000256" key="4">
    <source>
        <dbReference type="ARBA" id="ARBA00022833"/>
    </source>
</evidence>
<dbReference type="InterPro" id="IPR013087">
    <property type="entry name" value="Znf_C2H2_type"/>
</dbReference>
<evidence type="ECO:0000256" key="3">
    <source>
        <dbReference type="ARBA" id="ARBA00022771"/>
    </source>
</evidence>
<feature type="region of interest" description="Disordered" evidence="6">
    <location>
        <begin position="204"/>
        <end position="308"/>
    </location>
</feature>
<reference evidence="9" key="1">
    <citation type="submission" date="2025-08" db="UniProtKB">
        <authorList>
            <consortium name="RefSeq"/>
        </authorList>
    </citation>
    <scope>IDENTIFICATION</scope>
</reference>
<evidence type="ECO:0000259" key="7">
    <source>
        <dbReference type="PROSITE" id="PS50157"/>
    </source>
</evidence>
<dbReference type="GO" id="GO:0000978">
    <property type="term" value="F:RNA polymerase II cis-regulatory region sequence-specific DNA binding"/>
    <property type="evidence" value="ECO:0007669"/>
    <property type="project" value="TreeGrafter"/>
</dbReference>
<dbReference type="Gene3D" id="3.30.160.60">
    <property type="entry name" value="Classic Zinc Finger"/>
    <property type="match status" value="4"/>
</dbReference>
<evidence type="ECO:0000256" key="6">
    <source>
        <dbReference type="SAM" id="MobiDB-lite"/>
    </source>
</evidence>
<keyword evidence="4" id="KW-0862">Zinc</keyword>
<feature type="domain" description="C2H2-type" evidence="7">
    <location>
        <begin position="69"/>
        <end position="96"/>
    </location>
</feature>
<sequence length="426" mass="48439">MTTQNQAPERKVLECPRCFKQIMGASNLMAHLRTHTGEKPFTCDICLKDFSQRGNLIMHKRLHTGERPFKCEECGRTFTQKGNLKAHMRCHTGETPYECQYCPARFSQHSSLKSHLRNHYNELEQIIQQQHQHKQQGSLVVTEVTKLLTHPPQNPAEELQRRLVISALQQHQFPPQLGIGQLTNPQSDADTNTHDTQNMIEKSLSISESEGDPDADEDLDPSEERSDPQCRRHESPSPLGSPEEIRDKRQLDEEDSSQLHKKFRGANRNSSSPPNEDSESFKLTENRDAPSSHDSPRKDNADSTSSQDYAIPLVVSKSPPNSLLDFINHNGTKRVKSEPDFNTSQLLGYPSELFAASFATDVSIDMFRSSLCLARSMIRAYGPSRAGDLKELAIHEEWLSVWAYTTPKLRRRVLNRIIELSYIVTK</sequence>
<dbReference type="Proteomes" id="UP000694867">
    <property type="component" value="Unplaced"/>
</dbReference>
<dbReference type="PANTHER" id="PTHR23235:SF120">
    <property type="entry name" value="KRUPPEL-LIKE FACTOR 15"/>
    <property type="match status" value="1"/>
</dbReference>
<evidence type="ECO:0000256" key="1">
    <source>
        <dbReference type="ARBA" id="ARBA00022723"/>
    </source>
</evidence>
<feature type="compositionally biased region" description="Acidic residues" evidence="6">
    <location>
        <begin position="209"/>
        <end position="221"/>
    </location>
</feature>
<dbReference type="RefSeq" id="XP_028966783.1">
    <property type="nucleotide sequence ID" value="XM_029110950.1"/>
</dbReference>
<feature type="compositionally biased region" description="Basic and acidic residues" evidence="6">
    <location>
        <begin position="279"/>
        <end position="301"/>
    </location>
</feature>
<dbReference type="PROSITE" id="PS00028">
    <property type="entry name" value="ZINC_FINGER_C2H2_1"/>
    <property type="match status" value="4"/>
</dbReference>
<dbReference type="AlphaFoldDB" id="A0AAJ7WI30"/>
<dbReference type="KEGG" id="goe:108863986"/>
<feature type="domain" description="C2H2-type" evidence="7">
    <location>
        <begin position="97"/>
        <end position="124"/>
    </location>
</feature>
<organism evidence="8 9">
    <name type="scientific">Galendromus occidentalis</name>
    <name type="common">western predatory mite</name>
    <dbReference type="NCBI Taxonomy" id="34638"/>
    <lineage>
        <taxon>Eukaryota</taxon>
        <taxon>Metazoa</taxon>
        <taxon>Ecdysozoa</taxon>
        <taxon>Arthropoda</taxon>
        <taxon>Chelicerata</taxon>
        <taxon>Arachnida</taxon>
        <taxon>Acari</taxon>
        <taxon>Parasitiformes</taxon>
        <taxon>Mesostigmata</taxon>
        <taxon>Gamasina</taxon>
        <taxon>Phytoseioidea</taxon>
        <taxon>Phytoseiidae</taxon>
        <taxon>Typhlodrominae</taxon>
        <taxon>Galendromus</taxon>
    </lineage>
</organism>
<dbReference type="FunFam" id="3.30.160.60:FF:000100">
    <property type="entry name" value="Zinc finger 45-like"/>
    <property type="match status" value="1"/>
</dbReference>
<dbReference type="SMART" id="SM00355">
    <property type="entry name" value="ZnF_C2H2"/>
    <property type="match status" value="4"/>
</dbReference>
<keyword evidence="8" id="KW-1185">Reference proteome</keyword>
<evidence type="ECO:0000313" key="8">
    <source>
        <dbReference type="Proteomes" id="UP000694867"/>
    </source>
</evidence>
<proteinExistence type="predicted"/>
<accession>A0AAJ7WI30</accession>
<dbReference type="GeneID" id="108863986"/>
<dbReference type="FunFam" id="3.30.160.60:FF:002343">
    <property type="entry name" value="Zinc finger protein 33A"/>
    <property type="match status" value="1"/>
</dbReference>
<dbReference type="PROSITE" id="PS50157">
    <property type="entry name" value="ZINC_FINGER_C2H2_2"/>
    <property type="match status" value="4"/>
</dbReference>
<dbReference type="FunFam" id="3.30.160.60:FF:000774">
    <property type="entry name" value="Zinc finger protein"/>
    <property type="match status" value="1"/>
</dbReference>
<keyword evidence="2" id="KW-0677">Repeat</keyword>
<name>A0AAJ7WI30_9ACAR</name>
<gene>
    <name evidence="9" type="primary">LOC108863986</name>
</gene>
<dbReference type="GO" id="GO:0008270">
    <property type="term" value="F:zinc ion binding"/>
    <property type="evidence" value="ECO:0007669"/>
    <property type="project" value="UniProtKB-KW"/>
</dbReference>
<evidence type="ECO:0000256" key="5">
    <source>
        <dbReference type="PROSITE-ProRule" id="PRU00042"/>
    </source>
</evidence>
<keyword evidence="1" id="KW-0479">Metal-binding</keyword>
<dbReference type="Pfam" id="PF00096">
    <property type="entry name" value="zf-C2H2"/>
    <property type="match status" value="3"/>
</dbReference>
<feature type="domain" description="C2H2-type" evidence="7">
    <location>
        <begin position="41"/>
        <end position="68"/>
    </location>
</feature>
<dbReference type="InterPro" id="IPR036236">
    <property type="entry name" value="Znf_C2H2_sf"/>
</dbReference>